<dbReference type="STRING" id="1798325.A2834_00735"/>
<comment type="cofactor">
    <cofactor evidence="1">
        <name>Mg(2+)</name>
        <dbReference type="ChEBI" id="CHEBI:18420"/>
    </cofactor>
</comment>
<evidence type="ECO:0000256" key="2">
    <source>
        <dbReference type="ARBA" id="ARBA00022801"/>
    </source>
</evidence>
<dbReference type="GO" id="GO:0019693">
    <property type="term" value="P:ribose phosphate metabolic process"/>
    <property type="evidence" value="ECO:0007669"/>
    <property type="project" value="TreeGrafter"/>
</dbReference>
<accession>A0A1F5VE49</accession>
<proteinExistence type="predicted"/>
<evidence type="ECO:0000256" key="1">
    <source>
        <dbReference type="ARBA" id="ARBA00001946"/>
    </source>
</evidence>
<evidence type="ECO:0000313" key="5">
    <source>
        <dbReference type="Proteomes" id="UP000179251"/>
    </source>
</evidence>
<dbReference type="CDD" id="cd03424">
    <property type="entry name" value="NUDIX_ADPRase_Nudt5_UGPPase_Nudt14"/>
    <property type="match status" value="1"/>
</dbReference>
<dbReference type="PANTHER" id="PTHR11839">
    <property type="entry name" value="UDP/ADP-SUGAR PYROPHOSPHATASE"/>
    <property type="match status" value="1"/>
</dbReference>
<dbReference type="Proteomes" id="UP000179251">
    <property type="component" value="Unassembled WGS sequence"/>
</dbReference>
<evidence type="ECO:0000259" key="3">
    <source>
        <dbReference type="PROSITE" id="PS51462"/>
    </source>
</evidence>
<dbReference type="SUPFAM" id="SSF55811">
    <property type="entry name" value="Nudix"/>
    <property type="match status" value="1"/>
</dbReference>
<evidence type="ECO:0000313" key="4">
    <source>
        <dbReference type="EMBL" id="OGF61714.1"/>
    </source>
</evidence>
<keyword evidence="2" id="KW-0378">Hydrolase</keyword>
<gene>
    <name evidence="4" type="ORF">A2834_00735</name>
</gene>
<reference evidence="4 5" key="1">
    <citation type="journal article" date="2016" name="Nat. Commun.">
        <title>Thousands of microbial genomes shed light on interconnected biogeochemical processes in an aquifer system.</title>
        <authorList>
            <person name="Anantharaman K."/>
            <person name="Brown C.T."/>
            <person name="Hug L.A."/>
            <person name="Sharon I."/>
            <person name="Castelle C.J."/>
            <person name="Probst A.J."/>
            <person name="Thomas B.C."/>
            <person name="Singh A."/>
            <person name="Wilkins M.J."/>
            <person name="Karaoz U."/>
            <person name="Brodie E.L."/>
            <person name="Williams K.H."/>
            <person name="Hubbard S.S."/>
            <person name="Banfield J.F."/>
        </authorList>
    </citation>
    <scope>NUCLEOTIDE SEQUENCE [LARGE SCALE GENOMIC DNA]</scope>
</reference>
<dbReference type="EMBL" id="MFHD01000026">
    <property type="protein sequence ID" value="OGF61714.1"/>
    <property type="molecule type" value="Genomic_DNA"/>
</dbReference>
<dbReference type="GO" id="GO:0006753">
    <property type="term" value="P:nucleoside phosphate metabolic process"/>
    <property type="evidence" value="ECO:0007669"/>
    <property type="project" value="TreeGrafter"/>
</dbReference>
<name>A0A1F5VE49_9BACT</name>
<dbReference type="Pfam" id="PF00293">
    <property type="entry name" value="NUDIX"/>
    <property type="match status" value="1"/>
</dbReference>
<feature type="domain" description="Nudix hydrolase" evidence="3">
    <location>
        <begin position="55"/>
        <end position="188"/>
    </location>
</feature>
<dbReference type="InterPro" id="IPR015797">
    <property type="entry name" value="NUDIX_hydrolase-like_dom_sf"/>
</dbReference>
<dbReference type="InterPro" id="IPR000086">
    <property type="entry name" value="NUDIX_hydrolase_dom"/>
</dbReference>
<dbReference type="PANTHER" id="PTHR11839:SF18">
    <property type="entry name" value="NUDIX HYDROLASE DOMAIN-CONTAINING PROTEIN"/>
    <property type="match status" value="1"/>
</dbReference>
<dbReference type="PROSITE" id="PS51462">
    <property type="entry name" value="NUDIX"/>
    <property type="match status" value="1"/>
</dbReference>
<dbReference type="AlphaFoldDB" id="A0A1F5VE49"/>
<dbReference type="GO" id="GO:0016787">
    <property type="term" value="F:hydrolase activity"/>
    <property type="evidence" value="ECO:0007669"/>
    <property type="project" value="UniProtKB-KW"/>
</dbReference>
<comment type="caution">
    <text evidence="4">The sequence shown here is derived from an EMBL/GenBank/DDBJ whole genome shotgun (WGS) entry which is preliminary data.</text>
</comment>
<organism evidence="4 5">
    <name type="scientific">Candidatus Giovannonibacteria bacterium RIFCSPHIGHO2_01_FULL_45_23</name>
    <dbReference type="NCBI Taxonomy" id="1798325"/>
    <lineage>
        <taxon>Bacteria</taxon>
        <taxon>Candidatus Giovannoniibacteriota</taxon>
    </lineage>
</organism>
<dbReference type="Gene3D" id="3.90.79.10">
    <property type="entry name" value="Nucleoside Triphosphate Pyrophosphohydrolase"/>
    <property type="match status" value="1"/>
</dbReference>
<sequence length="195" mass="22360">MKKQKEKKQKFKILHDEIVFNGRFIRTIRRHFLDRDGHKIVWEMVERKTGGRNQKKKRIVAIAAITPKREIVLEKCFRVPLKDYTIELPAGLMDKPGESEKTAIRRELLEETGYAVSKVELLTAGPFNSGLTSDKLAIYLGTNARKIAEPKLECSEDIETILVPVRKLLSFIKKAQRHGIDVDLKLPAVLPFLSE</sequence>
<protein>
    <recommendedName>
        <fullName evidence="3">Nudix hydrolase domain-containing protein</fullName>
    </recommendedName>
</protein>